<feature type="compositionally biased region" description="Basic and acidic residues" evidence="2">
    <location>
        <begin position="91"/>
        <end position="101"/>
    </location>
</feature>
<evidence type="ECO:0000259" key="3">
    <source>
        <dbReference type="Pfam" id="PF05065"/>
    </source>
</evidence>
<dbReference type="InterPro" id="IPR054612">
    <property type="entry name" value="Phage_capsid-like_C"/>
</dbReference>
<dbReference type="Pfam" id="PF05065">
    <property type="entry name" value="Phage_capsid"/>
    <property type="match status" value="1"/>
</dbReference>
<dbReference type="EMBL" id="JAQSVD010000003">
    <property type="protein sequence ID" value="MDE1470359.1"/>
    <property type="molecule type" value="Genomic_DNA"/>
</dbReference>
<keyword evidence="5" id="KW-1185">Reference proteome</keyword>
<dbReference type="NCBIfam" id="TIGR01554">
    <property type="entry name" value="major_cap_HK97"/>
    <property type="match status" value="1"/>
</dbReference>
<dbReference type="RefSeq" id="WP_227209480.1">
    <property type="nucleotide sequence ID" value="NZ_JAJCLO010000031.1"/>
</dbReference>
<evidence type="ECO:0000256" key="1">
    <source>
        <dbReference type="ARBA" id="ARBA00004328"/>
    </source>
</evidence>
<organism evidence="4 5">
    <name type="scientific">Eubacterium limosum</name>
    <dbReference type="NCBI Taxonomy" id="1736"/>
    <lineage>
        <taxon>Bacteria</taxon>
        <taxon>Bacillati</taxon>
        <taxon>Bacillota</taxon>
        <taxon>Clostridia</taxon>
        <taxon>Eubacteriales</taxon>
        <taxon>Eubacteriaceae</taxon>
        <taxon>Eubacterium</taxon>
    </lineage>
</organism>
<feature type="domain" description="Phage capsid-like C-terminal" evidence="3">
    <location>
        <begin position="140"/>
        <end position="386"/>
    </location>
</feature>
<dbReference type="InterPro" id="IPR024455">
    <property type="entry name" value="Phage_capsid"/>
</dbReference>
<feature type="region of interest" description="Disordered" evidence="2">
    <location>
        <begin position="31"/>
        <end position="51"/>
    </location>
</feature>
<protein>
    <submittedName>
        <fullName evidence="4">Phage major capsid protein</fullName>
    </submittedName>
</protein>
<proteinExistence type="predicted"/>
<gene>
    <name evidence="4" type="ORF">PTZ04_08815</name>
</gene>
<evidence type="ECO:0000313" key="5">
    <source>
        <dbReference type="Proteomes" id="UP001215087"/>
    </source>
</evidence>
<feature type="region of interest" description="Disordered" evidence="2">
    <location>
        <begin position="91"/>
        <end position="110"/>
    </location>
</feature>
<evidence type="ECO:0000313" key="4">
    <source>
        <dbReference type="EMBL" id="MDE1470359.1"/>
    </source>
</evidence>
<feature type="compositionally biased region" description="Acidic residues" evidence="2">
    <location>
        <begin position="42"/>
        <end position="51"/>
    </location>
</feature>
<name>A0ABT5UN57_EUBLI</name>
<evidence type="ECO:0000256" key="2">
    <source>
        <dbReference type="SAM" id="MobiDB-lite"/>
    </source>
</evidence>
<feature type="compositionally biased region" description="Basic and acidic residues" evidence="2">
    <location>
        <begin position="31"/>
        <end position="41"/>
    </location>
</feature>
<reference evidence="4 5" key="1">
    <citation type="submission" date="2023-02" db="EMBL/GenBank/DDBJ databases">
        <title>Comparative genome analysis of Eubacterium limosum species.</title>
        <authorList>
            <person name="Bak J.E."/>
        </authorList>
    </citation>
    <scope>NUCLEOTIDE SEQUENCE [LARGE SCALE GENOMIC DNA]</scope>
    <source>
        <strain evidence="4 5">KGMB01548</strain>
    </source>
</reference>
<dbReference type="SUPFAM" id="SSF56563">
    <property type="entry name" value="Major capsid protein gp5"/>
    <property type="match status" value="1"/>
</dbReference>
<sequence>MALKQLMIQKKIEQRKAALEKIFQETETLKNRSDELEKALEEAETDEEVSIVEESVAALEAEKEENDQEKTRLEGEIADLEAQILKLNQKAETEEKKERGTIVKPSTEQNEKFEQRTAFNRFLHTYGQDRAGLTSTDAEVTIPTDIVYQPQNEINTVTDLSQYVTQTNVNTPSGKYPILKRASASLNTVDELAANPELAKPEFTTVEWSVDTYRGAIPLSQEAIDDSAVDLLGIVEKNAVEQRVNTTNAKIAGVLKAFTAKTATSLDDLKKIINVDLDPAYGREIVCTQSFYQNADTLKDKNGQYILHEDITSASGKTLLGIPLHIVNDELLGAAGDSKAFIGDLKRAVLFPLRKEISARWVDHEIYGQYLQIGMRFDVKAADTEAGYFVTFTPAGE</sequence>
<comment type="caution">
    <text evidence="4">The sequence shown here is derived from an EMBL/GenBank/DDBJ whole genome shotgun (WGS) entry which is preliminary data.</text>
</comment>
<comment type="subcellular location">
    <subcellularLocation>
        <location evidence="1">Virion</location>
    </subcellularLocation>
</comment>
<dbReference type="Proteomes" id="UP001215087">
    <property type="component" value="Unassembled WGS sequence"/>
</dbReference>
<accession>A0ABT5UN57</accession>